<dbReference type="EMBL" id="JACYFG010000002">
    <property type="protein sequence ID" value="MBD5778115.1"/>
    <property type="molecule type" value="Genomic_DNA"/>
</dbReference>
<dbReference type="Proteomes" id="UP000622317">
    <property type="component" value="Unassembled WGS sequence"/>
</dbReference>
<evidence type="ECO:0000313" key="2">
    <source>
        <dbReference type="Proteomes" id="UP000622317"/>
    </source>
</evidence>
<keyword evidence="1" id="KW-0489">Methyltransferase</keyword>
<proteinExistence type="predicted"/>
<dbReference type="InterPro" id="IPR029063">
    <property type="entry name" value="SAM-dependent_MTases_sf"/>
</dbReference>
<dbReference type="GO" id="GO:0008168">
    <property type="term" value="F:methyltransferase activity"/>
    <property type="evidence" value="ECO:0007669"/>
    <property type="project" value="UniProtKB-KW"/>
</dbReference>
<dbReference type="RefSeq" id="WP_191615240.1">
    <property type="nucleotide sequence ID" value="NZ_JACYFG010000002.1"/>
</dbReference>
<dbReference type="AlphaFoldDB" id="A0A927F6K6"/>
<dbReference type="CDD" id="cd02440">
    <property type="entry name" value="AdoMet_MTases"/>
    <property type="match status" value="1"/>
</dbReference>
<accession>A0A927F6K6</accession>
<dbReference type="SUPFAM" id="SSF53335">
    <property type="entry name" value="S-adenosyl-L-methionine-dependent methyltransferases"/>
    <property type="match status" value="1"/>
</dbReference>
<dbReference type="Gene3D" id="3.40.50.150">
    <property type="entry name" value="Vaccinia Virus protein VP39"/>
    <property type="match status" value="1"/>
</dbReference>
<gene>
    <name evidence="1" type="ORF">IEN85_01225</name>
</gene>
<keyword evidence="2" id="KW-1185">Reference proteome</keyword>
<comment type="caution">
    <text evidence="1">The sequence shown here is derived from an EMBL/GenBank/DDBJ whole genome shotgun (WGS) entry which is preliminary data.</text>
</comment>
<dbReference type="Pfam" id="PF13489">
    <property type="entry name" value="Methyltransf_23"/>
    <property type="match status" value="1"/>
</dbReference>
<evidence type="ECO:0000313" key="1">
    <source>
        <dbReference type="EMBL" id="MBD5778115.1"/>
    </source>
</evidence>
<organism evidence="1 2">
    <name type="scientific">Pelagicoccus enzymogenes</name>
    <dbReference type="NCBI Taxonomy" id="2773457"/>
    <lineage>
        <taxon>Bacteria</taxon>
        <taxon>Pseudomonadati</taxon>
        <taxon>Verrucomicrobiota</taxon>
        <taxon>Opitutia</taxon>
        <taxon>Puniceicoccales</taxon>
        <taxon>Pelagicoccaceae</taxon>
        <taxon>Pelagicoccus</taxon>
    </lineage>
</organism>
<reference evidence="1" key="1">
    <citation type="submission" date="2020-09" db="EMBL/GenBank/DDBJ databases">
        <title>Pelagicoccus enzymogenes sp. nov. with an EPS production, isolated from marine sediment.</title>
        <authorList>
            <person name="Feng X."/>
        </authorList>
    </citation>
    <scope>NUCLEOTIDE SEQUENCE</scope>
    <source>
        <strain evidence="1">NFK12</strain>
    </source>
</reference>
<protein>
    <submittedName>
        <fullName evidence="1">Class I SAM-dependent methyltransferase</fullName>
    </submittedName>
</protein>
<dbReference type="GO" id="GO:0032259">
    <property type="term" value="P:methylation"/>
    <property type="evidence" value="ECO:0007669"/>
    <property type="project" value="UniProtKB-KW"/>
</dbReference>
<name>A0A927F6K6_9BACT</name>
<sequence>MKSAHVHLLSAALAELKGIGAGLSRRHPPIRVLDIGCGHGQLMIDLAEHWSRSAASLPELQIYGFEVYDHRAGIPGFAESLIDRLSRAVREVAWDDRVRFAAAGDPWPFEESFFDLAISNQVLEHVKDLGAFFAQELRVLRQGGSSVHFYPSKESLVEPHCGVPWAHRVDRDGLLRWLRSWSRLRIGKFPHYRRSRGSTLHGFCEEFFDYLGRYVFFRPNSEIRSLALEGARKAGFGYQWDLLGRGLRDEWELFPYSYCEGLSRRSLFAALSCSTLVRRF</sequence>
<keyword evidence="1" id="KW-0808">Transferase</keyword>